<dbReference type="EMBL" id="PDWN01000017">
    <property type="protein sequence ID" value="KAF1692242.1"/>
    <property type="molecule type" value="Genomic_DNA"/>
</dbReference>
<dbReference type="SUPFAM" id="SSF46785">
    <property type="entry name" value="Winged helix' DNA-binding domain"/>
    <property type="match status" value="1"/>
</dbReference>
<dbReference type="PROSITE" id="PS50987">
    <property type="entry name" value="HTH_ARSR_2"/>
    <property type="match status" value="1"/>
</dbReference>
<name>A0ABQ6Z479_9GAMM</name>
<keyword evidence="3" id="KW-1185">Reference proteome</keyword>
<dbReference type="Gene3D" id="1.10.10.10">
    <property type="entry name" value="Winged helix-like DNA-binding domain superfamily/Winged helix DNA-binding domain"/>
    <property type="match status" value="1"/>
</dbReference>
<evidence type="ECO:0000313" key="2">
    <source>
        <dbReference type="EMBL" id="KAF1692242.1"/>
    </source>
</evidence>
<accession>A0ABQ6Z479</accession>
<reference evidence="2 3" key="1">
    <citation type="submission" date="2017-10" db="EMBL/GenBank/DDBJ databases">
        <title>Whole genome sequencing of members of genus Pseudoxanthomonas.</title>
        <authorList>
            <person name="Kumar S."/>
            <person name="Bansal K."/>
            <person name="Kaur A."/>
            <person name="Patil P."/>
            <person name="Sharma S."/>
            <person name="Patil P.B."/>
        </authorList>
    </citation>
    <scope>NUCLEOTIDE SEQUENCE [LARGE SCALE GENOMIC DNA]</scope>
    <source>
        <strain evidence="2 3">DSM 17801</strain>
    </source>
</reference>
<evidence type="ECO:0000313" key="3">
    <source>
        <dbReference type="Proteomes" id="UP000788419"/>
    </source>
</evidence>
<dbReference type="InterPro" id="IPR036388">
    <property type="entry name" value="WH-like_DNA-bd_sf"/>
</dbReference>
<evidence type="ECO:0000259" key="1">
    <source>
        <dbReference type="PROSITE" id="PS50987"/>
    </source>
</evidence>
<organism evidence="2 3">
    <name type="scientific">Pseudoxanthomonas daejeonensis</name>
    <dbReference type="NCBI Taxonomy" id="266062"/>
    <lineage>
        <taxon>Bacteria</taxon>
        <taxon>Pseudomonadati</taxon>
        <taxon>Pseudomonadota</taxon>
        <taxon>Gammaproteobacteria</taxon>
        <taxon>Lysobacterales</taxon>
        <taxon>Lysobacteraceae</taxon>
        <taxon>Pseudoxanthomonas</taxon>
    </lineage>
</organism>
<proteinExistence type="predicted"/>
<gene>
    <name evidence="2" type="ORF">CSC65_14875</name>
</gene>
<dbReference type="InterPro" id="IPR011991">
    <property type="entry name" value="ArsR-like_HTH"/>
</dbReference>
<comment type="caution">
    <text evidence="2">The sequence shown here is derived from an EMBL/GenBank/DDBJ whole genome shotgun (WGS) entry which is preliminary data.</text>
</comment>
<dbReference type="InterPro" id="IPR001845">
    <property type="entry name" value="HTH_ArsR_DNA-bd_dom"/>
</dbReference>
<feature type="domain" description="HTH arsR-type" evidence="1">
    <location>
        <begin position="1"/>
        <end position="94"/>
    </location>
</feature>
<dbReference type="NCBIfam" id="NF033788">
    <property type="entry name" value="HTH_metalloreg"/>
    <property type="match status" value="1"/>
</dbReference>
<dbReference type="PANTHER" id="PTHR38600">
    <property type="entry name" value="TRANSCRIPTIONAL REGULATORY PROTEIN"/>
    <property type="match status" value="1"/>
</dbReference>
<dbReference type="Pfam" id="PF12840">
    <property type="entry name" value="HTH_20"/>
    <property type="match status" value="1"/>
</dbReference>
<dbReference type="Proteomes" id="UP000788419">
    <property type="component" value="Unassembled WGS sequence"/>
</dbReference>
<dbReference type="RefSeq" id="WP_162411393.1">
    <property type="nucleotide sequence ID" value="NZ_CP093331.1"/>
</dbReference>
<dbReference type="PANTHER" id="PTHR38600:SF2">
    <property type="entry name" value="SLL0088 PROTEIN"/>
    <property type="match status" value="1"/>
</dbReference>
<protein>
    <submittedName>
        <fullName evidence="2">Transcriptional regulator</fullName>
    </submittedName>
</protein>
<dbReference type="InterPro" id="IPR036390">
    <property type="entry name" value="WH_DNA-bd_sf"/>
</dbReference>
<dbReference type="PRINTS" id="PR00778">
    <property type="entry name" value="HTHARSR"/>
</dbReference>
<dbReference type="SMART" id="SM00418">
    <property type="entry name" value="HTH_ARSR"/>
    <property type="match status" value="1"/>
</dbReference>
<sequence length="129" mass="14407">MVDKNSQRLDSVFRALADPTRRAMLHELAAGPRTVGELAAPFEISLAGASKHVQALERAGLIEREIQGRVHVCRLDARPLHAGAEWIRHYEQFWTGRLDALEALLRADDARKAAATPAPRKRASRRKKP</sequence>
<dbReference type="CDD" id="cd00090">
    <property type="entry name" value="HTH_ARSR"/>
    <property type="match status" value="1"/>
</dbReference>